<dbReference type="Pfam" id="PF00443">
    <property type="entry name" value="UCH"/>
    <property type="match status" value="1"/>
</dbReference>
<dbReference type="GO" id="GO:0004843">
    <property type="term" value="F:cysteine-type deubiquitinase activity"/>
    <property type="evidence" value="ECO:0007669"/>
    <property type="project" value="UniProtKB-UniRule"/>
</dbReference>
<keyword evidence="11" id="KW-1185">Reference proteome</keyword>
<dbReference type="Proteomes" id="UP000677054">
    <property type="component" value="Unassembled WGS sequence"/>
</dbReference>
<dbReference type="GO" id="GO:0006508">
    <property type="term" value="P:proteolysis"/>
    <property type="evidence" value="ECO:0007669"/>
    <property type="project" value="UniProtKB-KW"/>
</dbReference>
<dbReference type="GO" id="GO:0016579">
    <property type="term" value="P:protein deubiquitination"/>
    <property type="evidence" value="ECO:0007669"/>
    <property type="project" value="InterPro"/>
</dbReference>
<proteinExistence type="inferred from homology"/>
<dbReference type="GO" id="GO:0010506">
    <property type="term" value="P:regulation of autophagy"/>
    <property type="evidence" value="ECO:0007669"/>
    <property type="project" value="TreeGrafter"/>
</dbReference>
<keyword evidence="6 7" id="KW-0788">Thiol protease</keyword>
<keyword evidence="4 7" id="KW-0833">Ubl conjugation pathway</keyword>
<keyword evidence="5 7" id="KW-0378">Hydrolase</keyword>
<sequence>MEDLEFEFLDLSGLHENELRSLRNLLSPSNSYTPKDLEIEHHLGNSYGLEFFHTHSDPSSPLCIEEQSQTDSNVSIFQTGKSDQEVFYPHANSTAKDEPQSSEALSQRCPVEFEVRHAVSRRYEAQTVSEEPVGEDVVTVDGDLNASHSEPPKTWASLFKNGASQASSDAYSVSVQDFSHLSETLQPENRSNESLVKVLASLHLDDHSVWYLPRGLINRGNWCYVNSVLQALVGCAPFHNLFRSLPWEAHAETQVKSGTPMLDSMIQLLYEFDLMPRRRSSRSLPRVVDPAPTFEPSCVYRALLDVHHDIFNVEGRQEDAEEFLSCLLNSLHEEMLSILNEGDSKSPGLAQGLNGSEDYADESDDKEWQVQGPRKKSCITRVTETSSSLISQIFQGQIRSTVHRTAEQTTATLQPFFTLQLDIQGDSIDSVPGALSSLVARETLDHANEKQIETKVSRQMAFESLPRILILHLKRFLYDKNGGCQKLTKEVKFSIDLEIGRELLSVNIRNRFPQKQRQYKLFAVVCHDGKESSKGHYISEVFHPGYQGWLRYDDSLVHAISESELLHHKSPCVPYLLMYRRVDTIGLK</sequence>
<evidence type="ECO:0000256" key="1">
    <source>
        <dbReference type="ARBA" id="ARBA00000707"/>
    </source>
</evidence>
<evidence type="ECO:0000256" key="2">
    <source>
        <dbReference type="ARBA" id="ARBA00005427"/>
    </source>
</evidence>
<comment type="catalytic activity">
    <reaction evidence="1 7">
        <text>Thiol-dependent hydrolysis of ester, thioester, amide, peptide and isopeptide bonds formed by the C-terminal Gly of ubiquitin (a 76-residue protein attached to proteins as an intracellular targeting signal).</text>
        <dbReference type="EC" id="3.4.19.12"/>
    </reaction>
</comment>
<name>A0A7R8X7Z5_9CRUS</name>
<dbReference type="AlphaFoldDB" id="A0A7R8X7Z5"/>
<evidence type="ECO:0000256" key="7">
    <source>
        <dbReference type="RuleBase" id="RU366025"/>
    </source>
</evidence>
<keyword evidence="3 7" id="KW-0645">Protease</keyword>
<evidence type="ECO:0000256" key="5">
    <source>
        <dbReference type="ARBA" id="ARBA00022801"/>
    </source>
</evidence>
<dbReference type="InterPro" id="IPR038765">
    <property type="entry name" value="Papain-like_cys_pep_sf"/>
</dbReference>
<dbReference type="PROSITE" id="PS00973">
    <property type="entry name" value="USP_2"/>
    <property type="match status" value="1"/>
</dbReference>
<dbReference type="Gene3D" id="3.90.70.10">
    <property type="entry name" value="Cysteine proteinases"/>
    <property type="match status" value="1"/>
</dbReference>
<evidence type="ECO:0000256" key="3">
    <source>
        <dbReference type="ARBA" id="ARBA00022670"/>
    </source>
</evidence>
<evidence type="ECO:0000259" key="9">
    <source>
        <dbReference type="PROSITE" id="PS50235"/>
    </source>
</evidence>
<evidence type="ECO:0000313" key="11">
    <source>
        <dbReference type="Proteomes" id="UP000677054"/>
    </source>
</evidence>
<dbReference type="PROSITE" id="PS00972">
    <property type="entry name" value="USP_1"/>
    <property type="match status" value="1"/>
</dbReference>
<evidence type="ECO:0000313" key="10">
    <source>
        <dbReference type="EMBL" id="CAD7245009.1"/>
    </source>
</evidence>
<dbReference type="EC" id="3.4.19.12" evidence="7"/>
<accession>A0A7R8X7Z5</accession>
<dbReference type="FunFam" id="3.90.70.10:FF:000092">
    <property type="entry name" value="Ubiquitin carboxyl-terminal hydrolase"/>
    <property type="match status" value="1"/>
</dbReference>
<organism evidence="10">
    <name type="scientific">Darwinula stevensoni</name>
    <dbReference type="NCBI Taxonomy" id="69355"/>
    <lineage>
        <taxon>Eukaryota</taxon>
        <taxon>Metazoa</taxon>
        <taxon>Ecdysozoa</taxon>
        <taxon>Arthropoda</taxon>
        <taxon>Crustacea</taxon>
        <taxon>Oligostraca</taxon>
        <taxon>Ostracoda</taxon>
        <taxon>Podocopa</taxon>
        <taxon>Podocopida</taxon>
        <taxon>Darwinulocopina</taxon>
        <taxon>Darwinuloidea</taxon>
        <taxon>Darwinulidae</taxon>
        <taxon>Darwinula</taxon>
    </lineage>
</organism>
<dbReference type="GO" id="GO:0005634">
    <property type="term" value="C:nucleus"/>
    <property type="evidence" value="ECO:0007669"/>
    <property type="project" value="TreeGrafter"/>
</dbReference>
<dbReference type="InterPro" id="IPR001394">
    <property type="entry name" value="Peptidase_C19_UCH"/>
</dbReference>
<protein>
    <recommendedName>
        <fullName evidence="7">Ubiquitin carboxyl-terminal hydrolase</fullName>
        <ecNumber evidence="7">3.4.19.12</ecNumber>
    </recommendedName>
</protein>
<evidence type="ECO:0000256" key="6">
    <source>
        <dbReference type="ARBA" id="ARBA00022807"/>
    </source>
</evidence>
<dbReference type="GO" id="GO:0030330">
    <property type="term" value="P:DNA damage response, signal transduction by p53 class mediator"/>
    <property type="evidence" value="ECO:0007669"/>
    <property type="project" value="TreeGrafter"/>
</dbReference>
<evidence type="ECO:0000256" key="4">
    <source>
        <dbReference type="ARBA" id="ARBA00022786"/>
    </source>
</evidence>
<dbReference type="EMBL" id="LR900272">
    <property type="protein sequence ID" value="CAD7245009.1"/>
    <property type="molecule type" value="Genomic_DNA"/>
</dbReference>
<dbReference type="InterPro" id="IPR050164">
    <property type="entry name" value="Peptidase_C19"/>
</dbReference>
<evidence type="ECO:0000256" key="8">
    <source>
        <dbReference type="SAM" id="MobiDB-lite"/>
    </source>
</evidence>
<feature type="region of interest" description="Disordered" evidence="8">
    <location>
        <begin position="342"/>
        <end position="367"/>
    </location>
</feature>
<reference evidence="10" key="1">
    <citation type="submission" date="2020-11" db="EMBL/GenBank/DDBJ databases">
        <authorList>
            <person name="Tran Van P."/>
        </authorList>
    </citation>
    <scope>NUCLEOTIDE SEQUENCE</scope>
</reference>
<dbReference type="PANTHER" id="PTHR24006">
    <property type="entry name" value="UBIQUITIN CARBOXYL-TERMINAL HYDROLASE"/>
    <property type="match status" value="1"/>
</dbReference>
<dbReference type="PROSITE" id="PS50235">
    <property type="entry name" value="USP_3"/>
    <property type="match status" value="1"/>
</dbReference>
<dbReference type="SUPFAM" id="SSF54001">
    <property type="entry name" value="Cysteine proteinases"/>
    <property type="match status" value="1"/>
</dbReference>
<dbReference type="PANTHER" id="PTHR24006:SF687">
    <property type="entry name" value="UBIQUITIN CARBOXYL-TERMINAL HYDROLASE 10"/>
    <property type="match status" value="1"/>
</dbReference>
<dbReference type="OrthoDB" id="429671at2759"/>
<feature type="domain" description="USP" evidence="9">
    <location>
        <begin position="214"/>
        <end position="582"/>
    </location>
</feature>
<dbReference type="InterPro" id="IPR028889">
    <property type="entry name" value="USP"/>
</dbReference>
<dbReference type="GO" id="GO:0005829">
    <property type="term" value="C:cytosol"/>
    <property type="evidence" value="ECO:0007669"/>
    <property type="project" value="TreeGrafter"/>
</dbReference>
<comment type="similarity">
    <text evidence="2">Belongs to the peptidase C19 family. USP10 subfamily.</text>
</comment>
<dbReference type="InterPro" id="IPR018200">
    <property type="entry name" value="USP_CS"/>
</dbReference>
<dbReference type="CDD" id="cd02257">
    <property type="entry name" value="Peptidase_C19"/>
    <property type="match status" value="1"/>
</dbReference>
<gene>
    <name evidence="10" type="ORF">DSTB1V02_LOCUS4887</name>
</gene>
<dbReference type="EMBL" id="CAJPEV010000755">
    <property type="protein sequence ID" value="CAG0888269.1"/>
    <property type="molecule type" value="Genomic_DNA"/>
</dbReference>